<feature type="compositionally biased region" description="Basic and acidic residues" evidence="7">
    <location>
        <begin position="610"/>
        <end position="636"/>
    </location>
</feature>
<comment type="similarity">
    <text evidence="2">Belongs to the VirD4/TraG family.</text>
</comment>
<dbReference type="CDD" id="cd01127">
    <property type="entry name" value="TrwB_TraG_TraD_VirD4"/>
    <property type="match status" value="1"/>
</dbReference>
<feature type="compositionally biased region" description="Basic and acidic residues" evidence="7">
    <location>
        <begin position="562"/>
        <end position="572"/>
    </location>
</feature>
<evidence type="ECO:0000256" key="4">
    <source>
        <dbReference type="ARBA" id="ARBA00022692"/>
    </source>
</evidence>
<evidence type="ECO:0000256" key="3">
    <source>
        <dbReference type="ARBA" id="ARBA00022475"/>
    </source>
</evidence>
<evidence type="ECO:0000256" key="6">
    <source>
        <dbReference type="ARBA" id="ARBA00023136"/>
    </source>
</evidence>
<evidence type="ECO:0000256" key="1">
    <source>
        <dbReference type="ARBA" id="ARBA00004651"/>
    </source>
</evidence>
<keyword evidence="3" id="KW-1003">Cell membrane</keyword>
<evidence type="ECO:0000256" key="5">
    <source>
        <dbReference type="ARBA" id="ARBA00022989"/>
    </source>
</evidence>
<gene>
    <name evidence="9" type="primary">traG_1</name>
    <name evidence="9" type="ORF">NCTC11009_01661</name>
</gene>
<dbReference type="Proteomes" id="UP000250242">
    <property type="component" value="Unassembled WGS sequence"/>
</dbReference>
<dbReference type="RefSeq" id="WP_113062667.1">
    <property type="nucleotide sequence ID" value="NZ_UATH01000001.1"/>
</dbReference>
<dbReference type="EMBL" id="UATH01000001">
    <property type="protein sequence ID" value="SPY08435.1"/>
    <property type="molecule type" value="Genomic_DNA"/>
</dbReference>
<keyword evidence="4 8" id="KW-0812">Transmembrane</keyword>
<dbReference type="PANTHER" id="PTHR37937:SF1">
    <property type="entry name" value="CONJUGATIVE TRANSFER: DNA TRANSPORT"/>
    <property type="match status" value="1"/>
</dbReference>
<evidence type="ECO:0000313" key="9">
    <source>
        <dbReference type="EMBL" id="SPY08435.1"/>
    </source>
</evidence>
<feature type="compositionally biased region" description="Polar residues" evidence="7">
    <location>
        <begin position="585"/>
        <end position="605"/>
    </location>
</feature>
<dbReference type="InterPro" id="IPR027417">
    <property type="entry name" value="P-loop_NTPase"/>
</dbReference>
<organism evidence="9 10">
    <name type="scientific">Oligella urethralis</name>
    <dbReference type="NCBI Taxonomy" id="90245"/>
    <lineage>
        <taxon>Bacteria</taxon>
        <taxon>Pseudomonadati</taxon>
        <taxon>Pseudomonadota</taxon>
        <taxon>Betaproteobacteria</taxon>
        <taxon>Burkholderiales</taxon>
        <taxon>Alcaligenaceae</taxon>
        <taxon>Oligella</taxon>
    </lineage>
</organism>
<evidence type="ECO:0000256" key="2">
    <source>
        <dbReference type="ARBA" id="ARBA00008806"/>
    </source>
</evidence>
<name>A0A2X1WNW3_9BURK</name>
<feature type="transmembrane region" description="Helical" evidence="8">
    <location>
        <begin position="61"/>
        <end position="86"/>
    </location>
</feature>
<evidence type="ECO:0000313" key="10">
    <source>
        <dbReference type="Proteomes" id="UP000250242"/>
    </source>
</evidence>
<protein>
    <submittedName>
        <fullName evidence="9">Conjugal transfer protein traG</fullName>
    </submittedName>
</protein>
<proteinExistence type="inferred from homology"/>
<dbReference type="InterPro" id="IPR051539">
    <property type="entry name" value="T4SS-coupling_protein"/>
</dbReference>
<keyword evidence="5 8" id="KW-1133">Transmembrane helix</keyword>
<dbReference type="SUPFAM" id="SSF52540">
    <property type="entry name" value="P-loop containing nucleoside triphosphate hydrolases"/>
    <property type="match status" value="1"/>
</dbReference>
<feature type="region of interest" description="Disordered" evidence="7">
    <location>
        <begin position="478"/>
        <end position="497"/>
    </location>
</feature>
<dbReference type="AlphaFoldDB" id="A0A2X1WNW3"/>
<dbReference type="GO" id="GO:0005886">
    <property type="term" value="C:plasma membrane"/>
    <property type="evidence" value="ECO:0007669"/>
    <property type="project" value="UniProtKB-SubCell"/>
</dbReference>
<evidence type="ECO:0000256" key="7">
    <source>
        <dbReference type="SAM" id="MobiDB-lite"/>
    </source>
</evidence>
<keyword evidence="6 8" id="KW-0472">Membrane</keyword>
<dbReference type="InterPro" id="IPR003688">
    <property type="entry name" value="TraG/VirD4"/>
</dbReference>
<reference evidence="9 10" key="1">
    <citation type="submission" date="2018-06" db="EMBL/GenBank/DDBJ databases">
        <authorList>
            <consortium name="Pathogen Informatics"/>
            <person name="Doyle S."/>
        </authorList>
    </citation>
    <scope>NUCLEOTIDE SEQUENCE [LARGE SCALE GENOMIC DNA]</scope>
    <source>
        <strain evidence="9 10">NCTC11009</strain>
    </source>
</reference>
<dbReference type="Pfam" id="PF02534">
    <property type="entry name" value="T4SS-DNA_transf"/>
    <property type="match status" value="1"/>
</dbReference>
<accession>A0A2X1WNW3</accession>
<evidence type="ECO:0000256" key="8">
    <source>
        <dbReference type="SAM" id="Phobius"/>
    </source>
</evidence>
<sequence length="722" mass="81833">MKNKVTKVLITWFILSLVFLVAGQYLGSYFYNRITGQHAELSFFTLINIYRYADPKVVTGFSFVISAIISFLPFIVLTVFLFVAAFKKPKRELHGSAKFANAVDIRKAKLLEKSYEEPDILIGQYKGQYLRWAGKEFCSLAAPTRSGKGVGIVIPNCLHYRDSLVVFDPKLENFRITAGFRKAQGQEVYLFNPSSKEFRSHRWNPLDYVSRDPDETHSDLSEIASILFASANEQDKFWQGMAQQLFIGLGLYLIEKEKESEEIPTIVGILRLAQPKDKELKAWIEEVVKDDTLSQNCKSGLLSFARNSANTMSSILSSMIEPLSVFNDPVVADVTSYSDFDFRDIRKRKMTIYVGIQMADMGRFDRLNNLFFSQLIYQNIRELPEDNKALKYQCLLLMDEFTSLGKMEVLEKGVAYVAGYNIRILLIFQNMAQLNAAYTENGARSLSTNIACQIMYTPADIKDAEEYSKVIGYETYKARSSSKNPGQSGTGRSTSDQQRAVMLPQELMEFPAAECIIKLRGTRTIRANKIIYYKDETFTRRLNPEKYPLPEIPYTPHGMKKKAQEAAEKEKAQQAAQQEAEGTPEVTSETSSLTIKNDVTPSPSSAAHLARREEMKARMRKAEASESLIHESKDIVEETPTAESQDGLADKPVVEEVSESCDLATEKDLKAMEYQLLNLLKGANTNALYLRQLKNAFGDIKKDNSILSDMVTIYRRLQDKDY</sequence>
<dbReference type="PANTHER" id="PTHR37937">
    <property type="entry name" value="CONJUGATIVE TRANSFER: DNA TRANSPORT"/>
    <property type="match status" value="1"/>
</dbReference>
<dbReference type="Gene3D" id="3.40.50.300">
    <property type="entry name" value="P-loop containing nucleotide triphosphate hydrolases"/>
    <property type="match status" value="1"/>
</dbReference>
<feature type="region of interest" description="Disordered" evidence="7">
    <location>
        <begin position="544"/>
        <end position="653"/>
    </location>
</feature>
<comment type="subcellular location">
    <subcellularLocation>
        <location evidence="1">Cell membrane</location>
        <topology evidence="1">Multi-pass membrane protein</topology>
    </subcellularLocation>
</comment>